<reference evidence="2 3" key="1">
    <citation type="submission" date="2018-12" db="EMBL/GenBank/DDBJ databases">
        <authorList>
            <consortium name="Pathogen Informatics"/>
        </authorList>
    </citation>
    <scope>NUCLEOTIDE SEQUENCE [LARGE SCALE GENOMIC DNA]</scope>
    <source>
        <strain evidence="2 3">NCTC10783</strain>
    </source>
</reference>
<gene>
    <name evidence="2" type="ORF">NCTC10783_04826</name>
</gene>
<feature type="compositionally biased region" description="Basic and acidic residues" evidence="1">
    <location>
        <begin position="81"/>
        <end position="92"/>
    </location>
</feature>
<name>A0A448BUF7_PSEFL</name>
<evidence type="ECO:0000313" key="2">
    <source>
        <dbReference type="EMBL" id="VEE48892.1"/>
    </source>
</evidence>
<dbReference type="AlphaFoldDB" id="A0A448BUF7"/>
<organism evidence="2 3">
    <name type="scientific">Pseudomonas fluorescens</name>
    <dbReference type="NCBI Taxonomy" id="294"/>
    <lineage>
        <taxon>Bacteria</taxon>
        <taxon>Pseudomonadati</taxon>
        <taxon>Pseudomonadota</taxon>
        <taxon>Gammaproteobacteria</taxon>
        <taxon>Pseudomonadales</taxon>
        <taxon>Pseudomonadaceae</taxon>
        <taxon>Pseudomonas</taxon>
    </lineage>
</organism>
<evidence type="ECO:0000313" key="3">
    <source>
        <dbReference type="Proteomes" id="UP000278078"/>
    </source>
</evidence>
<dbReference type="Proteomes" id="UP000278078">
    <property type="component" value="Chromosome"/>
</dbReference>
<sequence length="100" mass="11167">MEGKPPAEDGHLRHWLKRRTGGTPACILPKGLRNPQPLLDTLPDLCSAWPLPHQWWMSMLKTEHTRLLAPGIDTGSSGNRLRSDNRTPRDTLKALGVCPQ</sequence>
<protein>
    <submittedName>
        <fullName evidence="2">Uncharacterized protein</fullName>
    </submittedName>
</protein>
<proteinExistence type="predicted"/>
<accession>A0A448BUF7</accession>
<evidence type="ECO:0000256" key="1">
    <source>
        <dbReference type="SAM" id="MobiDB-lite"/>
    </source>
</evidence>
<dbReference type="EMBL" id="LR134300">
    <property type="protein sequence ID" value="VEE48892.1"/>
    <property type="molecule type" value="Genomic_DNA"/>
</dbReference>
<feature type="region of interest" description="Disordered" evidence="1">
    <location>
        <begin position="70"/>
        <end position="100"/>
    </location>
</feature>